<dbReference type="KEGG" id="sbk:SHEWBE_1564"/>
<evidence type="ECO:0000313" key="2">
    <source>
        <dbReference type="Proteomes" id="UP000250123"/>
    </source>
</evidence>
<evidence type="ECO:0000313" key="1">
    <source>
        <dbReference type="EMBL" id="SQH75530.1"/>
    </source>
</evidence>
<dbReference type="OrthoDB" id="5918543at2"/>
<dbReference type="Pfam" id="PF14520">
    <property type="entry name" value="HHH_5"/>
    <property type="match status" value="1"/>
</dbReference>
<dbReference type="Proteomes" id="UP000250123">
    <property type="component" value="Chromosome SHEWBE"/>
</dbReference>
<dbReference type="SUPFAM" id="SSF47794">
    <property type="entry name" value="Rad51 N-terminal domain-like"/>
    <property type="match status" value="1"/>
</dbReference>
<dbReference type="InterPro" id="IPR010995">
    <property type="entry name" value="DNA_repair_Rad51/TF_NusA_a-hlx"/>
</dbReference>
<dbReference type="RefSeq" id="WP_145981859.1">
    <property type="nucleotide sequence ID" value="NZ_LS483452.1"/>
</dbReference>
<reference evidence="2" key="1">
    <citation type="submission" date="2018-06" db="EMBL/GenBank/DDBJ databases">
        <authorList>
            <person name="Cea G.-C."/>
            <person name="William W."/>
        </authorList>
    </citation>
    <scope>NUCLEOTIDE SEQUENCE [LARGE SCALE GENOMIC DNA]</scope>
    <source>
        <strain evidence="2">DB21MT-2</strain>
    </source>
</reference>
<organism evidence="1 2">
    <name type="scientific">Shewanella benthica</name>
    <dbReference type="NCBI Taxonomy" id="43661"/>
    <lineage>
        <taxon>Bacteria</taxon>
        <taxon>Pseudomonadati</taxon>
        <taxon>Pseudomonadota</taxon>
        <taxon>Gammaproteobacteria</taxon>
        <taxon>Alteromonadales</taxon>
        <taxon>Shewanellaceae</taxon>
        <taxon>Shewanella</taxon>
    </lineage>
</organism>
<accession>A0A330M3B8</accession>
<dbReference type="GO" id="GO:0000166">
    <property type="term" value="F:nucleotide binding"/>
    <property type="evidence" value="ECO:0007669"/>
    <property type="project" value="InterPro"/>
</dbReference>
<gene>
    <name evidence="1" type="ORF">SHEWBE_1564</name>
</gene>
<sequence length="256" mass="28581">MKWFLDFILGRNKKNNKRQGESSVSVGQDHYIELAERNSDIVEGIMFSPVFLIGTPVEALKADGLVVKNKSDIPGHLLDMSSGTWLPKVNDKYRLGGADLVGASDAYGAKRVEYIEYVCGIKGLFNSNINILEKAELIEGFTVKHPHLKYIQSALMKYYDNCPSIMEVLIWKVGCDRADVFIFRRHQEGFLRTLDGVNVKVEAALIKEGVLTYEGMVSVNYQQILALEGVGKKTAEKIMVEVALLKDCFGEASEHS</sequence>
<dbReference type="EMBL" id="LS483452">
    <property type="protein sequence ID" value="SQH75530.1"/>
    <property type="molecule type" value="Genomic_DNA"/>
</dbReference>
<protein>
    <submittedName>
        <fullName evidence="1">Uncharacterized protein</fullName>
    </submittedName>
</protein>
<name>A0A330M3B8_9GAMM</name>
<proteinExistence type="predicted"/>
<dbReference type="AlphaFoldDB" id="A0A330M3B8"/>